<dbReference type="SUPFAM" id="SSF55811">
    <property type="entry name" value="Nudix"/>
    <property type="match status" value="1"/>
</dbReference>
<dbReference type="Gene3D" id="3.90.79.10">
    <property type="entry name" value="Nucleoside Triphosphate Pyrophosphohydrolase"/>
    <property type="match status" value="1"/>
</dbReference>
<keyword evidence="3" id="KW-0479">Metal-binding</keyword>
<gene>
    <name evidence="8" type="ORF">RKE40_19480</name>
</gene>
<reference evidence="8 9" key="1">
    <citation type="submission" date="2023-09" db="EMBL/GenBank/DDBJ databases">
        <title>Whole genome shotgun sequencing (WGS) of Bosea sp. ZW T0_25, isolated from stored onions (Allium cepa).</title>
        <authorList>
            <person name="Stoll D.A."/>
            <person name="Huch M."/>
        </authorList>
    </citation>
    <scope>NUCLEOTIDE SEQUENCE [LARGE SCALE GENOMIC DNA]</scope>
    <source>
        <strain evidence="8 9">ZW T0_25</strain>
    </source>
</reference>
<feature type="domain" description="Nudix hydrolase" evidence="7">
    <location>
        <begin position="21"/>
        <end position="216"/>
    </location>
</feature>
<dbReference type="InterPro" id="IPR015797">
    <property type="entry name" value="NUDIX_hydrolase-like_dom_sf"/>
</dbReference>
<dbReference type="PANTHER" id="PTHR12318">
    <property type="entry name" value="TESTOSTERONE-REGULATED PROTEIN RP2"/>
    <property type="match status" value="1"/>
</dbReference>
<evidence type="ECO:0000259" key="7">
    <source>
        <dbReference type="PROSITE" id="PS51462"/>
    </source>
</evidence>
<comment type="cofactor">
    <cofactor evidence="1">
        <name>Mn(2+)</name>
        <dbReference type="ChEBI" id="CHEBI:29035"/>
    </cofactor>
</comment>
<dbReference type="PANTHER" id="PTHR12318:SF0">
    <property type="entry name" value="ACYL-COENZYME A DIPHOSPHATASE NUDT19"/>
    <property type="match status" value="1"/>
</dbReference>
<dbReference type="Proteomes" id="UP001254257">
    <property type="component" value="Unassembled WGS sequence"/>
</dbReference>
<evidence type="ECO:0000256" key="3">
    <source>
        <dbReference type="ARBA" id="ARBA00022723"/>
    </source>
</evidence>
<sequence length="244" mass="26942">MNDHTVTLTQAERVRTATNLRPVDAATMLILDHSGRQPRVLMGKRHPSHKFMPGKYVFPGGRIDPEDRRMTAAGALPGPCEQRLAARCVRPSAQRGRALALAAIRETFEETGLLFGSAEYGAPENPPPGVWSEFAAKGIFPDLGAVTFVARAITPPRRPKRFDTRFFTVDASAVADKVEGIIGPDSELVDLVSVTFDEARELDLPTITKVIIAEVEERLKNGFAPHLPVPFYWEKRGSFVRELI</sequence>
<comment type="cofactor">
    <cofactor evidence="2">
        <name>Mg(2+)</name>
        <dbReference type="ChEBI" id="CHEBI:18420"/>
    </cofactor>
</comment>
<protein>
    <submittedName>
        <fullName evidence="8">NUDIX hydrolase</fullName>
        <ecNumber evidence="8">3.6.-.-</ecNumber>
    </submittedName>
</protein>
<dbReference type="RefSeq" id="WP_316019877.1">
    <property type="nucleotide sequence ID" value="NZ_JAWDID010000033.1"/>
</dbReference>
<accession>A0ABU3SBC5</accession>
<evidence type="ECO:0000256" key="1">
    <source>
        <dbReference type="ARBA" id="ARBA00001936"/>
    </source>
</evidence>
<dbReference type="EC" id="3.6.-.-" evidence="8"/>
<proteinExistence type="predicted"/>
<dbReference type="PROSITE" id="PS51462">
    <property type="entry name" value="NUDIX"/>
    <property type="match status" value="1"/>
</dbReference>
<dbReference type="GO" id="GO:0016787">
    <property type="term" value="F:hydrolase activity"/>
    <property type="evidence" value="ECO:0007669"/>
    <property type="project" value="UniProtKB-KW"/>
</dbReference>
<dbReference type="CDD" id="cd18870">
    <property type="entry name" value="NUDIX_AcylCoAdiphos_Nudt19"/>
    <property type="match status" value="1"/>
</dbReference>
<evidence type="ECO:0000313" key="9">
    <source>
        <dbReference type="Proteomes" id="UP001254257"/>
    </source>
</evidence>
<keyword evidence="9" id="KW-1185">Reference proteome</keyword>
<evidence type="ECO:0000256" key="4">
    <source>
        <dbReference type="ARBA" id="ARBA00022801"/>
    </source>
</evidence>
<keyword evidence="4 8" id="KW-0378">Hydrolase</keyword>
<evidence type="ECO:0000313" key="8">
    <source>
        <dbReference type="EMBL" id="MDU0342082.1"/>
    </source>
</evidence>
<dbReference type="InterPro" id="IPR039121">
    <property type="entry name" value="NUDT19"/>
</dbReference>
<keyword evidence="6" id="KW-0464">Manganese</keyword>
<dbReference type="InterPro" id="IPR000086">
    <property type="entry name" value="NUDIX_hydrolase_dom"/>
</dbReference>
<comment type="caution">
    <text evidence="8">The sequence shown here is derived from an EMBL/GenBank/DDBJ whole genome shotgun (WGS) entry which is preliminary data.</text>
</comment>
<organism evidence="8 9">
    <name type="scientific">Bosea rubneri</name>
    <dbReference type="NCBI Taxonomy" id="3075434"/>
    <lineage>
        <taxon>Bacteria</taxon>
        <taxon>Pseudomonadati</taxon>
        <taxon>Pseudomonadota</taxon>
        <taxon>Alphaproteobacteria</taxon>
        <taxon>Hyphomicrobiales</taxon>
        <taxon>Boseaceae</taxon>
        <taxon>Bosea</taxon>
    </lineage>
</organism>
<evidence type="ECO:0000256" key="2">
    <source>
        <dbReference type="ARBA" id="ARBA00001946"/>
    </source>
</evidence>
<evidence type="ECO:0000256" key="6">
    <source>
        <dbReference type="ARBA" id="ARBA00023211"/>
    </source>
</evidence>
<evidence type="ECO:0000256" key="5">
    <source>
        <dbReference type="ARBA" id="ARBA00022842"/>
    </source>
</evidence>
<dbReference type="EMBL" id="JAWDID010000033">
    <property type="protein sequence ID" value="MDU0342082.1"/>
    <property type="molecule type" value="Genomic_DNA"/>
</dbReference>
<keyword evidence="5" id="KW-0460">Magnesium</keyword>
<name>A0ABU3SBC5_9HYPH</name>